<comment type="caution">
    <text evidence="9">The sequence shown here is derived from an EMBL/GenBank/DDBJ whole genome shotgun (WGS) entry which is preliminary data.</text>
</comment>
<dbReference type="InterPro" id="IPR029063">
    <property type="entry name" value="SAM-dependent_MTases_sf"/>
</dbReference>
<dbReference type="SUPFAM" id="SSF53335">
    <property type="entry name" value="S-adenosyl-L-methionine-dependent methyltransferases"/>
    <property type="match status" value="1"/>
</dbReference>
<evidence type="ECO:0000313" key="10">
    <source>
        <dbReference type="Proteomes" id="UP000438699"/>
    </source>
</evidence>
<dbReference type="Proteomes" id="UP000438699">
    <property type="component" value="Unassembled WGS sequence"/>
</dbReference>
<dbReference type="EMBL" id="WAIE01000001">
    <property type="protein sequence ID" value="KAB1443742.1"/>
    <property type="molecule type" value="Genomic_DNA"/>
</dbReference>
<keyword evidence="1 6" id="KW-0489">Methyltransferase</keyword>
<dbReference type="InterPro" id="IPR018117">
    <property type="entry name" value="C5_DNA_meth_AS"/>
</dbReference>
<evidence type="ECO:0000256" key="4">
    <source>
        <dbReference type="ARBA" id="ARBA00022747"/>
    </source>
</evidence>
<reference evidence="9 10" key="1">
    <citation type="journal article" date="2017" name="Int. J. Syst. Evol. Microbiol.">
        <title>Desulfovibrio senegalensis sp. nov., a mesophilic sulfate reducer isolated from marine sediment.</title>
        <authorList>
            <person name="Thioye A."/>
            <person name="Gam Z.B.A."/>
            <person name="Mbengue M."/>
            <person name="Cayol J.L."/>
            <person name="Joseph-Bartoli M."/>
            <person name="Toure-Kane C."/>
            <person name="Labat M."/>
        </authorList>
    </citation>
    <scope>NUCLEOTIDE SEQUENCE [LARGE SCALE GENOMIC DNA]</scope>
    <source>
        <strain evidence="9 10">DSM 101509</strain>
    </source>
</reference>
<name>A0A6N6N6D1_9BACT</name>
<evidence type="ECO:0000256" key="7">
    <source>
        <dbReference type="RuleBase" id="RU000416"/>
    </source>
</evidence>
<dbReference type="InterPro" id="IPR050390">
    <property type="entry name" value="C5-Methyltransferase"/>
</dbReference>
<accession>A0A6N6N6D1</accession>
<evidence type="ECO:0000256" key="2">
    <source>
        <dbReference type="ARBA" id="ARBA00022679"/>
    </source>
</evidence>
<comment type="catalytic activity">
    <reaction evidence="5 8">
        <text>a 2'-deoxycytidine in DNA + S-adenosyl-L-methionine = a 5-methyl-2'-deoxycytidine in DNA + S-adenosyl-L-homocysteine + H(+)</text>
        <dbReference type="Rhea" id="RHEA:13681"/>
        <dbReference type="Rhea" id="RHEA-COMP:11369"/>
        <dbReference type="Rhea" id="RHEA-COMP:11370"/>
        <dbReference type="ChEBI" id="CHEBI:15378"/>
        <dbReference type="ChEBI" id="CHEBI:57856"/>
        <dbReference type="ChEBI" id="CHEBI:59789"/>
        <dbReference type="ChEBI" id="CHEBI:85452"/>
        <dbReference type="ChEBI" id="CHEBI:85454"/>
        <dbReference type="EC" id="2.1.1.37"/>
    </reaction>
</comment>
<keyword evidence="10" id="KW-1185">Reference proteome</keyword>
<keyword evidence="3 6" id="KW-0949">S-adenosyl-L-methionine</keyword>
<protein>
    <recommendedName>
        <fullName evidence="8">Cytosine-specific methyltransferase</fullName>
        <ecNumber evidence="8">2.1.1.37</ecNumber>
    </recommendedName>
</protein>
<dbReference type="RefSeq" id="WP_151150115.1">
    <property type="nucleotide sequence ID" value="NZ_WAIE01000001.1"/>
</dbReference>
<evidence type="ECO:0000313" key="9">
    <source>
        <dbReference type="EMBL" id="KAB1443742.1"/>
    </source>
</evidence>
<keyword evidence="4" id="KW-0680">Restriction system</keyword>
<dbReference type="AlphaFoldDB" id="A0A6N6N6D1"/>
<sequence>MNAIDLYSGIGGWTLGLKLAGVDVLASYEWWDKAIDTHNQNFGTTHSCTDVRQIDVKSLPKDIDFVVGSPPCTQFSFSNRGGSGNLNEGMKDVWKFLEVVDHIRPKYWIFENVPRLANIVRQELKNGDALDKFAHLIKVVTVVDMSEYGVPQKRRRALVGDFPLELLESYRTVCVERTLGDVLDTCRKKDVHDFLYGFSLPRDQVTELEAEPCLDEEEARMNREAKSYHPVYNLMSFPDKLDRPSRTITATCTRVSRESIVVPDGENDDCVRRLNPRERAMLQGFPINFQFYGGSYSNKLKMIGNAIPPYFTYFLAQALQEVERDDLMLPEVLSGKPLETPEQLPKVTRPDVNGRRFPVKRKFRAALPGLRFGSGVRFELTNSFSPDTQWAVDFYHGPSKAYKKVKLNEELLHSIADTPIYDTINKLFEYETEALAEILTQTSAEELQASWTRRSDGLGPFAVVDLLGNVSEKITKHVRKADSIKIERLVLKAIYGYENPAGNGTRKIALNSHAILAGLLVGAWFNTQNFSRS</sequence>
<dbReference type="NCBIfam" id="TIGR00675">
    <property type="entry name" value="dcm"/>
    <property type="match status" value="1"/>
</dbReference>
<dbReference type="OrthoDB" id="9813719at2"/>
<keyword evidence="2 6" id="KW-0808">Transferase</keyword>
<dbReference type="PROSITE" id="PS00094">
    <property type="entry name" value="C5_MTASE_1"/>
    <property type="match status" value="1"/>
</dbReference>
<dbReference type="GO" id="GO:0003886">
    <property type="term" value="F:DNA (cytosine-5-)-methyltransferase activity"/>
    <property type="evidence" value="ECO:0007669"/>
    <property type="project" value="UniProtKB-EC"/>
</dbReference>
<evidence type="ECO:0000256" key="6">
    <source>
        <dbReference type="PROSITE-ProRule" id="PRU01016"/>
    </source>
</evidence>
<dbReference type="PRINTS" id="PR00105">
    <property type="entry name" value="C5METTRFRASE"/>
</dbReference>
<evidence type="ECO:0000256" key="1">
    <source>
        <dbReference type="ARBA" id="ARBA00022603"/>
    </source>
</evidence>
<dbReference type="Gene3D" id="3.90.120.10">
    <property type="entry name" value="DNA Methylase, subunit A, domain 2"/>
    <property type="match status" value="1"/>
</dbReference>
<dbReference type="EC" id="2.1.1.37" evidence="8"/>
<dbReference type="PANTHER" id="PTHR10629:SF52">
    <property type="entry name" value="DNA (CYTOSINE-5)-METHYLTRANSFERASE 1"/>
    <property type="match status" value="1"/>
</dbReference>
<dbReference type="Gene3D" id="3.40.50.150">
    <property type="entry name" value="Vaccinia Virus protein VP39"/>
    <property type="match status" value="1"/>
</dbReference>
<dbReference type="GO" id="GO:0032259">
    <property type="term" value="P:methylation"/>
    <property type="evidence" value="ECO:0007669"/>
    <property type="project" value="UniProtKB-KW"/>
</dbReference>
<evidence type="ECO:0000256" key="3">
    <source>
        <dbReference type="ARBA" id="ARBA00022691"/>
    </source>
</evidence>
<gene>
    <name evidence="9" type="primary">dcm</name>
    <name evidence="9" type="ORF">F8A88_05765</name>
</gene>
<dbReference type="PROSITE" id="PS51679">
    <property type="entry name" value="SAM_MT_C5"/>
    <property type="match status" value="1"/>
</dbReference>
<dbReference type="Pfam" id="PF00145">
    <property type="entry name" value="DNA_methylase"/>
    <property type="match status" value="1"/>
</dbReference>
<comment type="similarity">
    <text evidence="6 7">Belongs to the class I-like SAM-binding methyltransferase superfamily. C5-methyltransferase family.</text>
</comment>
<organism evidence="9 10">
    <name type="scientific">Pseudodesulfovibrio senegalensis</name>
    <dbReference type="NCBI Taxonomy" id="1721087"/>
    <lineage>
        <taxon>Bacteria</taxon>
        <taxon>Pseudomonadati</taxon>
        <taxon>Thermodesulfobacteriota</taxon>
        <taxon>Desulfovibrionia</taxon>
        <taxon>Desulfovibrionales</taxon>
        <taxon>Desulfovibrionaceae</taxon>
    </lineage>
</organism>
<dbReference type="PANTHER" id="PTHR10629">
    <property type="entry name" value="CYTOSINE-SPECIFIC METHYLTRANSFERASE"/>
    <property type="match status" value="1"/>
</dbReference>
<feature type="active site" evidence="6">
    <location>
        <position position="72"/>
    </location>
</feature>
<proteinExistence type="inferred from homology"/>
<evidence type="ECO:0000256" key="5">
    <source>
        <dbReference type="ARBA" id="ARBA00047422"/>
    </source>
</evidence>
<dbReference type="InterPro" id="IPR001525">
    <property type="entry name" value="C5_MeTfrase"/>
</dbReference>
<evidence type="ECO:0000256" key="8">
    <source>
        <dbReference type="RuleBase" id="RU000417"/>
    </source>
</evidence>
<dbReference type="GO" id="GO:0009307">
    <property type="term" value="P:DNA restriction-modification system"/>
    <property type="evidence" value="ECO:0007669"/>
    <property type="project" value="UniProtKB-KW"/>
</dbReference>